<dbReference type="EMBL" id="BAAAQR010000002">
    <property type="protein sequence ID" value="GAA2139558.1"/>
    <property type="molecule type" value="Genomic_DNA"/>
</dbReference>
<dbReference type="InterPro" id="IPR011335">
    <property type="entry name" value="Restrct_endonuc-II-like"/>
</dbReference>
<dbReference type="Proteomes" id="UP001501771">
    <property type="component" value="Unassembled WGS sequence"/>
</dbReference>
<protein>
    <submittedName>
        <fullName evidence="2">DUF559 domain-containing protein</fullName>
    </submittedName>
</protein>
<dbReference type="Pfam" id="PF18741">
    <property type="entry name" value="MTES_1575"/>
    <property type="match status" value="1"/>
</dbReference>
<dbReference type="InterPro" id="IPR049468">
    <property type="entry name" value="Restrct_endonuc-II-like_dom"/>
</dbReference>
<comment type="caution">
    <text evidence="2">The sequence shown here is derived from an EMBL/GenBank/DDBJ whole genome shotgun (WGS) entry which is preliminary data.</text>
</comment>
<evidence type="ECO:0000259" key="1">
    <source>
        <dbReference type="Pfam" id="PF18741"/>
    </source>
</evidence>
<reference evidence="2 3" key="1">
    <citation type="journal article" date="2019" name="Int. J. Syst. Evol. Microbiol.">
        <title>The Global Catalogue of Microorganisms (GCM) 10K type strain sequencing project: providing services to taxonomists for standard genome sequencing and annotation.</title>
        <authorList>
            <consortium name="The Broad Institute Genomics Platform"/>
            <consortium name="The Broad Institute Genome Sequencing Center for Infectious Disease"/>
            <person name="Wu L."/>
            <person name="Ma J."/>
        </authorList>
    </citation>
    <scope>NUCLEOTIDE SEQUENCE [LARGE SCALE GENOMIC DNA]</scope>
    <source>
        <strain evidence="2 3">JCM 16022</strain>
    </source>
</reference>
<sequence>MLVSTEFPSTPFTWAQVAKLGVRRWKLDAAVRQRVLIRLFTSVYVRADVELTPLLRAQAALLVISTHSVLCDRSAAWLHGIDVHPFRERDVVPRLESYVLRGHDPTDRPECAGGTRDLVATDWMTLGGVRVTTPLRTAMDLGCKLSRREALAAMDALVRVHGFTLADMLKLLPRYFRRRGVIQLRELIPLVDGASESPGESWTRLEILDRGLPPPKLQHWVYVDGVPTYRLDLAYPHARVAIEYDGEEFHSSSADREADRLRRKWLRDHGWTVIVVTKHDFTAAATDRWIREIREALGLR</sequence>
<feature type="domain" description="Restriction endonuclease type II-like" evidence="1">
    <location>
        <begin position="225"/>
        <end position="296"/>
    </location>
</feature>
<proteinExistence type="predicted"/>
<dbReference type="SUPFAM" id="SSF52980">
    <property type="entry name" value="Restriction endonuclease-like"/>
    <property type="match status" value="1"/>
</dbReference>
<gene>
    <name evidence="2" type="ORF">GCM10009844_08420</name>
</gene>
<keyword evidence="3" id="KW-1185">Reference proteome</keyword>
<dbReference type="Gene3D" id="3.40.960.10">
    <property type="entry name" value="VSR Endonuclease"/>
    <property type="match status" value="1"/>
</dbReference>
<evidence type="ECO:0000313" key="3">
    <source>
        <dbReference type="Proteomes" id="UP001501771"/>
    </source>
</evidence>
<name>A0ABN2ZB74_9ACTN</name>
<accession>A0ABN2ZB74</accession>
<organism evidence="2 3">
    <name type="scientific">Nocardioides koreensis</name>
    <dbReference type="NCBI Taxonomy" id="433651"/>
    <lineage>
        <taxon>Bacteria</taxon>
        <taxon>Bacillati</taxon>
        <taxon>Actinomycetota</taxon>
        <taxon>Actinomycetes</taxon>
        <taxon>Propionibacteriales</taxon>
        <taxon>Nocardioidaceae</taxon>
        <taxon>Nocardioides</taxon>
    </lineage>
</organism>
<evidence type="ECO:0000313" key="2">
    <source>
        <dbReference type="EMBL" id="GAA2139558.1"/>
    </source>
</evidence>
<dbReference type="RefSeq" id="WP_344148083.1">
    <property type="nucleotide sequence ID" value="NZ_BAAAQR010000002.1"/>
</dbReference>